<feature type="transmembrane region" description="Helical" evidence="1">
    <location>
        <begin position="114"/>
        <end position="135"/>
    </location>
</feature>
<feature type="transmembrane region" description="Helical" evidence="1">
    <location>
        <begin position="217"/>
        <end position="240"/>
    </location>
</feature>
<organism evidence="2 3">
    <name type="scientific">Patella caerulea</name>
    <name type="common">Rayed Mediterranean limpet</name>
    <dbReference type="NCBI Taxonomy" id="87958"/>
    <lineage>
        <taxon>Eukaryota</taxon>
        <taxon>Metazoa</taxon>
        <taxon>Spiralia</taxon>
        <taxon>Lophotrochozoa</taxon>
        <taxon>Mollusca</taxon>
        <taxon>Gastropoda</taxon>
        <taxon>Patellogastropoda</taxon>
        <taxon>Patelloidea</taxon>
        <taxon>Patellidae</taxon>
        <taxon>Patella</taxon>
    </lineage>
</organism>
<feature type="transmembrane region" description="Helical" evidence="1">
    <location>
        <begin position="171"/>
        <end position="193"/>
    </location>
</feature>
<dbReference type="GO" id="GO:0016020">
    <property type="term" value="C:membrane"/>
    <property type="evidence" value="ECO:0007669"/>
    <property type="project" value="TreeGrafter"/>
</dbReference>
<dbReference type="Proteomes" id="UP001347796">
    <property type="component" value="Unassembled WGS sequence"/>
</dbReference>
<feature type="transmembrane region" description="Helical" evidence="1">
    <location>
        <begin position="70"/>
        <end position="93"/>
    </location>
</feature>
<dbReference type="PANTHER" id="PTHR12242">
    <property type="entry name" value="OS02G0130600 PROTEIN-RELATED"/>
    <property type="match status" value="1"/>
</dbReference>
<reference evidence="2 3" key="1">
    <citation type="submission" date="2024-01" db="EMBL/GenBank/DDBJ databases">
        <title>The genome of the rayed Mediterranean limpet Patella caerulea (Linnaeus, 1758).</title>
        <authorList>
            <person name="Anh-Thu Weber A."/>
            <person name="Halstead-Nussloch G."/>
        </authorList>
    </citation>
    <scope>NUCLEOTIDE SEQUENCE [LARGE SCALE GENOMIC DNA]</scope>
    <source>
        <strain evidence="2">AATW-2023a</strain>
        <tissue evidence="2">Whole specimen</tissue>
    </source>
</reference>
<protein>
    <recommendedName>
        <fullName evidence="4">Protein rolling stone-like</fullName>
    </recommendedName>
</protein>
<keyword evidence="3" id="KW-1185">Reference proteome</keyword>
<dbReference type="AlphaFoldDB" id="A0AAN8JPQ5"/>
<comment type="caution">
    <text evidence="2">The sequence shown here is derived from an EMBL/GenBank/DDBJ whole genome shotgun (WGS) entry which is preliminary data.</text>
</comment>
<dbReference type="Pfam" id="PF21534">
    <property type="entry name" value="Rost"/>
    <property type="match status" value="1"/>
</dbReference>
<feature type="transmembrane region" description="Helical" evidence="1">
    <location>
        <begin position="38"/>
        <end position="58"/>
    </location>
</feature>
<gene>
    <name evidence="2" type="ORF">SNE40_012117</name>
</gene>
<sequence length="271" mass="31282">MESRKTRCSNFVKCVSLDHKHQEDFVTFQCKKVPLLYAVYRSILAAYSIMVVVASGLKSSGPKVFIWFTYWAYYTLTLSFIVRCFTAWLYRLYWTNPNGEYYWKYTPRVLKIQFVLVNIASTVSPVISIIFWLAVYDPETGPTAVSINTHGINVALVLLDTIISRHPVKLIHFFHSVIFCVVYALFTVLYWAVGGTNHKNEPYIYKILDYSGKTDVAIMYVLLVPFVGAPLCHCLIYTIFKLRNAIHYKTCFKEDTDAVQKDHEKEMSGIV</sequence>
<proteinExistence type="predicted"/>
<dbReference type="EMBL" id="JAZGQO010000008">
    <property type="protein sequence ID" value="KAK6179859.1"/>
    <property type="molecule type" value="Genomic_DNA"/>
</dbReference>
<evidence type="ECO:0000256" key="1">
    <source>
        <dbReference type="SAM" id="Phobius"/>
    </source>
</evidence>
<keyword evidence="1" id="KW-0472">Membrane</keyword>
<dbReference type="PANTHER" id="PTHR12242:SF1">
    <property type="entry name" value="MYND-TYPE DOMAIN-CONTAINING PROTEIN"/>
    <property type="match status" value="1"/>
</dbReference>
<dbReference type="InterPro" id="IPR049352">
    <property type="entry name" value="Rost"/>
</dbReference>
<evidence type="ECO:0000313" key="2">
    <source>
        <dbReference type="EMBL" id="KAK6179859.1"/>
    </source>
</evidence>
<feature type="transmembrane region" description="Helical" evidence="1">
    <location>
        <begin position="141"/>
        <end position="159"/>
    </location>
</feature>
<accession>A0AAN8JPQ5</accession>
<keyword evidence="1" id="KW-1133">Transmembrane helix</keyword>
<evidence type="ECO:0008006" key="4">
    <source>
        <dbReference type="Google" id="ProtNLM"/>
    </source>
</evidence>
<name>A0AAN8JPQ5_PATCE</name>
<keyword evidence="1" id="KW-0812">Transmembrane</keyword>
<evidence type="ECO:0000313" key="3">
    <source>
        <dbReference type="Proteomes" id="UP001347796"/>
    </source>
</evidence>